<evidence type="ECO:0000313" key="1">
    <source>
        <dbReference type="EMBL" id="QVL36501.1"/>
    </source>
</evidence>
<keyword evidence="2" id="KW-1185">Reference proteome</keyword>
<evidence type="ECO:0000313" key="2">
    <source>
        <dbReference type="Proteomes" id="UP000682204"/>
    </source>
</evidence>
<reference evidence="1" key="1">
    <citation type="submission" date="2021-05" db="EMBL/GenBank/DDBJ databases">
        <title>An isolated secondary fermenter in methanogenic hydrocarbon-degrading communities.</title>
        <authorList>
            <person name="Liu Y.-F."/>
            <person name="Liu Z.-l."/>
        </authorList>
    </citation>
    <scope>NUCLEOTIDE SEQUENCE</scope>
    <source>
        <strain evidence="1">L-13</strain>
    </source>
</reference>
<proteinExistence type="predicted"/>
<organism evidence="1 2">
    <name type="scientific">Aminirod propionatiphilus</name>
    <dbReference type="NCBI Taxonomy" id="3415223"/>
    <lineage>
        <taxon>Bacteria</taxon>
        <taxon>Thermotogati</taxon>
        <taxon>Synergistota</taxon>
        <taxon>Synergistia</taxon>
        <taxon>Synergistales</taxon>
        <taxon>Aminiphilaceae</taxon>
        <taxon>Aminirod</taxon>
    </lineage>
</organism>
<accession>A0ACD1DWN4</accession>
<sequence length="382" mass="41835">MTQDAGHDHLGDPLAGPVREGKAFVRREGDSGLGVPEFEALHARTLSTEETEAHGRARDDEAAREAEEILADLEEDEGWLLPRSLRNLAMGILVVVEALLGLFVTTQAVRFLADLAALPRAYLYPAVAFALLFGFVLVVAFVALLRTLFRLHRAPRIRLQALRALAERRDLRQVARHREEEARRKLRAYLKTFPLEGRGRRRLLAAGLPESVLSRLEEQRRRLLDESRPLKAADWIDDFMRGFQKLLDEAAEARVKSHARRVAVGTAASPVGIVDQAVVLFGCTAMAKDLFVLYNLRPAAGQTALVLGRSIVHTYLSGLAGEATEKAADTFLGSAEAADEGLGALTGTLGKALSARAAEASLNALLLWRLGKRIIGLLQPVR</sequence>
<name>A0ACD1DWN4_9BACT</name>
<gene>
    <name evidence="1" type="ORF">KIH16_01395</name>
</gene>
<dbReference type="Proteomes" id="UP000682204">
    <property type="component" value="Chromosome"/>
</dbReference>
<protein>
    <submittedName>
        <fullName evidence="1">DUF697 domain-containing protein</fullName>
    </submittedName>
</protein>
<dbReference type="EMBL" id="CP074691">
    <property type="protein sequence ID" value="QVL36501.1"/>
    <property type="molecule type" value="Genomic_DNA"/>
</dbReference>